<name>A0AAU7LRI2_9BURK</name>
<evidence type="ECO:0000256" key="1">
    <source>
        <dbReference type="SAM" id="SignalP"/>
    </source>
</evidence>
<protein>
    <submittedName>
        <fullName evidence="2">Transporter</fullName>
    </submittedName>
</protein>
<feature type="chain" id="PRO_5043313614" evidence="1">
    <location>
        <begin position="25"/>
        <end position="285"/>
    </location>
</feature>
<organism evidence="2">
    <name type="scientific">Polaromonas hydrogenivorans</name>
    <dbReference type="NCBI Taxonomy" id="335476"/>
    <lineage>
        <taxon>Bacteria</taxon>
        <taxon>Pseudomonadati</taxon>
        <taxon>Pseudomonadota</taxon>
        <taxon>Betaproteobacteria</taxon>
        <taxon>Burkholderiales</taxon>
        <taxon>Comamonadaceae</taxon>
        <taxon>Polaromonas</taxon>
    </lineage>
</organism>
<dbReference type="RefSeq" id="WP_349279437.1">
    <property type="nucleotide sequence ID" value="NZ_CBCSCU010000005.1"/>
</dbReference>
<gene>
    <name evidence="2" type="ORF">ABLV49_20585</name>
</gene>
<dbReference type="AlphaFoldDB" id="A0AAU7LRI2"/>
<reference evidence="2" key="1">
    <citation type="submission" date="2024-05" db="EMBL/GenBank/DDBJ databases">
        <authorList>
            <person name="Bunk B."/>
            <person name="Swiderski J."/>
            <person name="Sproer C."/>
            <person name="Thiel V."/>
        </authorList>
    </citation>
    <scope>NUCLEOTIDE SEQUENCE</scope>
    <source>
        <strain evidence="2">DSM 17735</strain>
    </source>
</reference>
<dbReference type="Pfam" id="PF13557">
    <property type="entry name" value="Phenol_MetA_deg"/>
    <property type="match status" value="1"/>
</dbReference>
<sequence length="285" mass="31005">MNTKNLIKFASAILAVAGSAAVQAAAAPDPGDYTALPPGTDLALVYGQRITANEVYANGNKVGLPKDLDLKLNLGLFRYVHFTKLGNYTIDPQIIIPYGQQEVGLTGQKSTGIGDIVFGATLWTIADLPGGEHLGYTLFVTAPTGAEKTKGFAISDNRWAADFQVGYIKTFAPKWTIDLIGQAEFYQDRRDTKSEKDPMVRAIIHLRHHLSDATHLGASLRYATGAKETLNGVTFADKKNDTNLTLTWASFVTKQVQLQLQYAKDIKVQSGPKLQTIGVRALYAF</sequence>
<keyword evidence="1" id="KW-0732">Signal</keyword>
<evidence type="ECO:0000313" key="2">
    <source>
        <dbReference type="EMBL" id="XBP70230.1"/>
    </source>
</evidence>
<dbReference type="EMBL" id="CP157675">
    <property type="protein sequence ID" value="XBP70230.1"/>
    <property type="molecule type" value="Genomic_DNA"/>
</dbReference>
<feature type="signal peptide" evidence="1">
    <location>
        <begin position="1"/>
        <end position="24"/>
    </location>
</feature>
<proteinExistence type="predicted"/>
<dbReference type="InterPro" id="IPR025737">
    <property type="entry name" value="FApF"/>
</dbReference>
<accession>A0AAU7LRI2</accession>